<evidence type="ECO:0000259" key="4">
    <source>
        <dbReference type="SMART" id="SM00338"/>
    </source>
</evidence>
<sequence length="120" mass="14327">MDTSRSKVLENENSQKMLEESIKIMKKYSISDSYLINMNARELRSLMDQASDYEAVLIKHRRRTIKNRNYAFTSRNKRVAELIDLNTREQLLKHEIRKMLCEIETLEKDIIYLSTIVNQK</sequence>
<protein>
    <submittedName>
        <fullName evidence="5">Transcription factor MafG (Trinotate prediction)</fullName>
    </submittedName>
</protein>
<dbReference type="GO" id="GO:0005634">
    <property type="term" value="C:nucleus"/>
    <property type="evidence" value="ECO:0007669"/>
    <property type="project" value="TreeGrafter"/>
</dbReference>
<dbReference type="EMBL" id="GHBR01006122">
    <property type="protein sequence ID" value="NDJ98686.1"/>
    <property type="molecule type" value="Transcribed_RNA"/>
</dbReference>
<dbReference type="SUPFAM" id="SSF47454">
    <property type="entry name" value="A DNA-binding domain in eukaryotic transcription factors"/>
    <property type="match status" value="1"/>
</dbReference>
<dbReference type="GO" id="GO:0000978">
    <property type="term" value="F:RNA polymerase II cis-regulatory region sequence-specific DNA binding"/>
    <property type="evidence" value="ECO:0007669"/>
    <property type="project" value="TreeGrafter"/>
</dbReference>
<dbReference type="InterPro" id="IPR024874">
    <property type="entry name" value="Transcription_factor_Maf_fam"/>
</dbReference>
<name>A0A6B2G8F7_MYXSQ</name>
<evidence type="ECO:0000313" key="5">
    <source>
        <dbReference type="EMBL" id="NDJ98686.1"/>
    </source>
</evidence>
<dbReference type="InterPro" id="IPR008917">
    <property type="entry name" value="TF_DNA-bd_sf"/>
</dbReference>
<evidence type="ECO:0000256" key="1">
    <source>
        <dbReference type="ARBA" id="ARBA00023015"/>
    </source>
</evidence>
<proteinExistence type="predicted"/>
<organism evidence="5">
    <name type="scientific">Myxobolus squamalis</name>
    <name type="common">Myxosporean</name>
    <dbReference type="NCBI Taxonomy" id="59785"/>
    <lineage>
        <taxon>Eukaryota</taxon>
        <taxon>Metazoa</taxon>
        <taxon>Cnidaria</taxon>
        <taxon>Myxozoa</taxon>
        <taxon>Myxosporea</taxon>
        <taxon>Bivalvulida</taxon>
        <taxon>Platysporina</taxon>
        <taxon>Myxobolidae</taxon>
        <taxon>Myxobolus</taxon>
    </lineage>
</organism>
<dbReference type="PANTHER" id="PTHR10129:SF50">
    <property type="entry name" value="BZIP DOMAIN-CONTAINING PROTEIN"/>
    <property type="match status" value="1"/>
</dbReference>
<dbReference type="PANTHER" id="PTHR10129">
    <property type="entry name" value="TRANSCRIPTION FACTOR MAF"/>
    <property type="match status" value="1"/>
</dbReference>
<keyword evidence="2" id="KW-0238">DNA-binding</keyword>
<dbReference type="Gene3D" id="1.20.5.170">
    <property type="match status" value="1"/>
</dbReference>
<dbReference type="InterPro" id="IPR004827">
    <property type="entry name" value="bZIP"/>
</dbReference>
<dbReference type="GO" id="GO:0000981">
    <property type="term" value="F:DNA-binding transcription factor activity, RNA polymerase II-specific"/>
    <property type="evidence" value="ECO:0007669"/>
    <property type="project" value="TreeGrafter"/>
</dbReference>
<dbReference type="SMART" id="SM00338">
    <property type="entry name" value="BRLZ"/>
    <property type="match status" value="1"/>
</dbReference>
<reference evidence="5" key="1">
    <citation type="submission" date="2018-11" db="EMBL/GenBank/DDBJ databases">
        <title>Myxobolus squamalis genome and transcriptome.</title>
        <authorList>
            <person name="Yahalomi D."/>
            <person name="Atkinson S.D."/>
            <person name="Neuhof M."/>
            <person name="Chang E.S."/>
            <person name="Philippe H."/>
            <person name="Cartwright P."/>
            <person name="Bartholomew J.L."/>
            <person name="Huchon D."/>
        </authorList>
    </citation>
    <scope>NUCLEOTIDE SEQUENCE</scope>
    <source>
        <strain evidence="5">71B08</strain>
        <tissue evidence="5">Whole</tissue>
    </source>
</reference>
<feature type="domain" description="BZIP" evidence="4">
    <location>
        <begin position="55"/>
        <end position="119"/>
    </location>
</feature>
<accession>A0A6B2G8F7</accession>
<evidence type="ECO:0000256" key="3">
    <source>
        <dbReference type="ARBA" id="ARBA00023163"/>
    </source>
</evidence>
<dbReference type="AlphaFoldDB" id="A0A6B2G8F7"/>
<keyword evidence="1" id="KW-0805">Transcription regulation</keyword>
<keyword evidence="3" id="KW-0804">Transcription</keyword>
<evidence type="ECO:0000256" key="2">
    <source>
        <dbReference type="ARBA" id="ARBA00023125"/>
    </source>
</evidence>
<dbReference type="Pfam" id="PF03131">
    <property type="entry name" value="bZIP_Maf"/>
    <property type="match status" value="1"/>
</dbReference>
<dbReference type="InterPro" id="IPR004826">
    <property type="entry name" value="bZIP_Maf"/>
</dbReference>